<dbReference type="Pfam" id="PF01370">
    <property type="entry name" value="Epimerase"/>
    <property type="match status" value="1"/>
</dbReference>
<name>A0A8J7PQF6_9PROT</name>
<dbReference type="InterPro" id="IPR036291">
    <property type="entry name" value="NAD(P)-bd_dom_sf"/>
</dbReference>
<evidence type="ECO:0000313" key="4">
    <source>
        <dbReference type="EMBL" id="MBN9412632.1"/>
    </source>
</evidence>
<sequence>MDIRGKKLVVIGGAGLIGSHTVDALLKEDVKEVIVYDNFVRGTPENLKNALKDPRVRIYEVGGDICQIDILESALKGIDGVFHFAALWLLQCYEFPQSAFETNIKGTFNVLQACINQNISRLVYSSSASVYGDAVEEPMTEGHPLNGDNFYAATKIAGEAMMRAYCARYKLNAVGLRYMNVYGPRQDYRGAYIAVIMKMLDNLDKGLAPKVYGDGSQAYDFVYVEDCAQANVCAMKADITNQFYNVGTGKRTSIKELSEIVLGLTNSNLSIEYEPAGLTFVKNRIGCTKKAERDINFKAKIDLTAGLQELISWRKQHVEELEERRKKAN</sequence>
<gene>
    <name evidence="4" type="ORF">J0H12_01725</name>
</gene>
<dbReference type="EMBL" id="JAFKGL010000011">
    <property type="protein sequence ID" value="MBN9412632.1"/>
    <property type="molecule type" value="Genomic_DNA"/>
</dbReference>
<dbReference type="PANTHER" id="PTHR43000">
    <property type="entry name" value="DTDP-D-GLUCOSE 4,6-DEHYDRATASE-RELATED"/>
    <property type="match status" value="1"/>
</dbReference>
<comment type="pathway">
    <text evidence="1">Bacterial outer membrane biogenesis; LPS O-antigen biosynthesis.</text>
</comment>
<dbReference type="AlphaFoldDB" id="A0A8J7PQF6"/>
<dbReference type="Gene3D" id="3.90.25.10">
    <property type="entry name" value="UDP-galactose 4-epimerase, domain 1"/>
    <property type="match status" value="1"/>
</dbReference>
<evidence type="ECO:0000256" key="2">
    <source>
        <dbReference type="ARBA" id="ARBA00007637"/>
    </source>
</evidence>
<dbReference type="SUPFAM" id="SSF51735">
    <property type="entry name" value="NAD(P)-binding Rossmann-fold domains"/>
    <property type="match status" value="1"/>
</dbReference>
<feature type="domain" description="NAD-dependent epimerase/dehydratase" evidence="3">
    <location>
        <begin position="9"/>
        <end position="247"/>
    </location>
</feature>
<dbReference type="InterPro" id="IPR001509">
    <property type="entry name" value="Epimerase_deHydtase"/>
</dbReference>
<comment type="similarity">
    <text evidence="2">Belongs to the NAD(P)-dependent epimerase/dehydratase family.</text>
</comment>
<evidence type="ECO:0000259" key="3">
    <source>
        <dbReference type="Pfam" id="PF01370"/>
    </source>
</evidence>
<evidence type="ECO:0000313" key="5">
    <source>
        <dbReference type="Proteomes" id="UP000664414"/>
    </source>
</evidence>
<dbReference type="Proteomes" id="UP000664414">
    <property type="component" value="Unassembled WGS sequence"/>
</dbReference>
<comment type="caution">
    <text evidence="4">The sequence shown here is derived from an EMBL/GenBank/DDBJ whole genome shotgun (WGS) entry which is preliminary data.</text>
</comment>
<organism evidence="4 5">
    <name type="scientific">Candidatus Paracaedimonas acanthamoebae</name>
    <dbReference type="NCBI Taxonomy" id="244581"/>
    <lineage>
        <taxon>Bacteria</taxon>
        <taxon>Pseudomonadati</taxon>
        <taxon>Pseudomonadota</taxon>
        <taxon>Alphaproteobacteria</taxon>
        <taxon>Holosporales</taxon>
        <taxon>Caedimonadaceae</taxon>
        <taxon>Candidatus Paracaedimonas</taxon>
    </lineage>
</organism>
<proteinExistence type="inferred from homology"/>
<protein>
    <submittedName>
        <fullName evidence="4">NAD-dependent epimerase/dehydratase family protein</fullName>
    </submittedName>
</protein>
<accession>A0A8J7PQF6</accession>
<dbReference type="Gene3D" id="3.40.50.720">
    <property type="entry name" value="NAD(P)-binding Rossmann-like Domain"/>
    <property type="match status" value="1"/>
</dbReference>
<evidence type="ECO:0000256" key="1">
    <source>
        <dbReference type="ARBA" id="ARBA00005125"/>
    </source>
</evidence>
<reference evidence="4" key="1">
    <citation type="submission" date="2021-02" db="EMBL/GenBank/DDBJ databases">
        <title>Thiocyanate and organic carbon inputs drive convergent selection for specific autotrophic Afipia and Thiobacillus strains within complex microbiomes.</title>
        <authorList>
            <person name="Huddy R.J."/>
            <person name="Sachdeva R."/>
            <person name="Kadzinga F."/>
            <person name="Kantor R.S."/>
            <person name="Harrison S.T.L."/>
            <person name="Banfield J.F."/>
        </authorList>
    </citation>
    <scope>NUCLEOTIDE SEQUENCE</scope>
    <source>
        <strain evidence="4">SCN18_10_11_15_R4_P_38_20</strain>
    </source>
</reference>